<dbReference type="InterPro" id="IPR007037">
    <property type="entry name" value="SIP_rossman_dom"/>
</dbReference>
<dbReference type="GO" id="GO:0016491">
    <property type="term" value="F:oxidoreductase activity"/>
    <property type="evidence" value="ECO:0007669"/>
    <property type="project" value="InterPro"/>
</dbReference>
<dbReference type="InterPro" id="IPR039374">
    <property type="entry name" value="SIP_fam"/>
</dbReference>
<reference evidence="4 5" key="1">
    <citation type="submission" date="2016-10" db="EMBL/GenBank/DDBJ databases">
        <authorList>
            <person name="de Groot N.N."/>
        </authorList>
    </citation>
    <scope>NUCLEOTIDE SEQUENCE [LARGE SCALE GENOMIC DNA]</scope>
    <source>
        <strain evidence="4 5">DSM 16619</strain>
    </source>
</reference>
<dbReference type="PANTHER" id="PTHR30157:SF0">
    <property type="entry name" value="NADPH-DEPENDENT FERRIC-CHELATE REDUCTASE"/>
    <property type="match status" value="1"/>
</dbReference>
<dbReference type="InterPro" id="IPR017927">
    <property type="entry name" value="FAD-bd_FR_type"/>
</dbReference>
<dbReference type="Proteomes" id="UP000198781">
    <property type="component" value="Unassembled WGS sequence"/>
</dbReference>
<dbReference type="OrthoDB" id="9814826at2"/>
<organism evidence="4 5">
    <name type="scientific">Paracidovorax valerianellae</name>
    <dbReference type="NCBI Taxonomy" id="187868"/>
    <lineage>
        <taxon>Bacteria</taxon>
        <taxon>Pseudomonadati</taxon>
        <taxon>Pseudomonadota</taxon>
        <taxon>Betaproteobacteria</taxon>
        <taxon>Burkholderiales</taxon>
        <taxon>Comamonadaceae</taxon>
        <taxon>Paracidovorax</taxon>
    </lineage>
</organism>
<evidence type="ECO:0000313" key="4">
    <source>
        <dbReference type="EMBL" id="SDD03322.1"/>
    </source>
</evidence>
<keyword evidence="5" id="KW-1185">Reference proteome</keyword>
<comment type="similarity">
    <text evidence="1">Belongs to the SIP oxidoreductase family.</text>
</comment>
<dbReference type="InterPro" id="IPR013113">
    <property type="entry name" value="SIP_FAD-bd"/>
</dbReference>
<sequence>MTSLSQSISTSAPSPSAPTATATAQPSAELLAARAPQRMRHELRRRTLTVQSAERVTPHCIRVTLTGADLEGFDSAGFDDHVKLILPDPATGQIDFPVPGENGGLAPDSPRPTMRDYTPREHDIAARTLTIDFALHDAGPATQWALQAAPGQTVGVGGPRGSMIIPPAFDGYVLIGDDTALPAIARRLTELPAGAPVLVLAEVDGPADEQPLPTAADARVVWVHRQGAEAGTADGLLAALRAQTLPAGDFHAWVACESSVAKALRAHLVGERGAYPKWVKASGYWRRGTAATHDTHED</sequence>
<gene>
    <name evidence="4" type="ORF">SAMN05192589_104131</name>
</gene>
<feature type="domain" description="FAD-binding FR-type" evidence="3">
    <location>
        <begin position="43"/>
        <end position="166"/>
    </location>
</feature>
<dbReference type="Gene3D" id="3.40.50.80">
    <property type="entry name" value="Nucleotide-binding domain of ferredoxin-NADP reductase (FNR) module"/>
    <property type="match status" value="1"/>
</dbReference>
<name>A0A1G6RF93_9BURK</name>
<dbReference type="STRING" id="187868.SAMN05192589_104131"/>
<dbReference type="InterPro" id="IPR017938">
    <property type="entry name" value="Riboflavin_synthase-like_b-brl"/>
</dbReference>
<dbReference type="InterPro" id="IPR039261">
    <property type="entry name" value="FNR_nucleotide-bd"/>
</dbReference>
<dbReference type="PANTHER" id="PTHR30157">
    <property type="entry name" value="FERRIC REDUCTASE, NADPH-DEPENDENT"/>
    <property type="match status" value="1"/>
</dbReference>
<dbReference type="PROSITE" id="PS51384">
    <property type="entry name" value="FAD_FR"/>
    <property type="match status" value="1"/>
</dbReference>
<dbReference type="SUPFAM" id="SSF63380">
    <property type="entry name" value="Riboflavin synthase domain-like"/>
    <property type="match status" value="1"/>
</dbReference>
<accession>A0A1G6RF93</accession>
<dbReference type="Gene3D" id="2.40.30.10">
    <property type="entry name" value="Translation factors"/>
    <property type="match status" value="1"/>
</dbReference>
<evidence type="ECO:0000256" key="1">
    <source>
        <dbReference type="ARBA" id="ARBA00035644"/>
    </source>
</evidence>
<feature type="region of interest" description="Disordered" evidence="2">
    <location>
        <begin position="1"/>
        <end position="25"/>
    </location>
</feature>
<evidence type="ECO:0000256" key="2">
    <source>
        <dbReference type="SAM" id="MobiDB-lite"/>
    </source>
</evidence>
<evidence type="ECO:0000313" key="5">
    <source>
        <dbReference type="Proteomes" id="UP000198781"/>
    </source>
</evidence>
<dbReference type="CDD" id="cd06193">
    <property type="entry name" value="siderophore_interacting"/>
    <property type="match status" value="1"/>
</dbReference>
<dbReference type="EMBL" id="FMZC01000004">
    <property type="protein sequence ID" value="SDD03322.1"/>
    <property type="molecule type" value="Genomic_DNA"/>
</dbReference>
<protein>
    <submittedName>
        <fullName evidence="4">NADPH-dependent ferric siderophore reductase, contains FAD-binding and SIP domains</fullName>
    </submittedName>
</protein>
<proteinExistence type="inferred from homology"/>
<dbReference type="Pfam" id="PF04954">
    <property type="entry name" value="SIP"/>
    <property type="match status" value="1"/>
</dbReference>
<evidence type="ECO:0000259" key="3">
    <source>
        <dbReference type="PROSITE" id="PS51384"/>
    </source>
</evidence>
<dbReference type="AlphaFoldDB" id="A0A1G6RF93"/>
<dbReference type="Pfam" id="PF08021">
    <property type="entry name" value="FAD_binding_9"/>
    <property type="match status" value="1"/>
</dbReference>